<dbReference type="CDD" id="cd06171">
    <property type="entry name" value="Sigma70_r4"/>
    <property type="match status" value="1"/>
</dbReference>
<accession>A0A7W3P7U2</accession>
<dbReference type="Pfam" id="PF04542">
    <property type="entry name" value="Sigma70_r2"/>
    <property type="match status" value="1"/>
</dbReference>
<dbReference type="InterPro" id="IPR036388">
    <property type="entry name" value="WH-like_DNA-bd_sf"/>
</dbReference>
<sequence length="174" mass="19895">MHLAEQEEFAEFVRAQHASLFRTAYLMTGDYQRAEDIVQTALVKVFLRWRQIQSMSQPGAYAKRIVANQTLSWWRRRSSTESVVDTLGDRGVPGHEERVTEHDTMWRAVLQLPPRQRAVIVLRYYEDLSEAETAEVLDMAVGTVKSHSNAAHHRLATLLDDPAPGMAHTEKRPT</sequence>
<dbReference type="Gene3D" id="1.10.10.10">
    <property type="entry name" value="Winged helix-like DNA-binding domain superfamily/Winged helix DNA-binding domain"/>
    <property type="match status" value="1"/>
</dbReference>
<dbReference type="GO" id="GO:0003677">
    <property type="term" value="F:DNA binding"/>
    <property type="evidence" value="ECO:0007669"/>
    <property type="project" value="UniProtKB-KW"/>
</dbReference>
<dbReference type="InterPro" id="IPR014284">
    <property type="entry name" value="RNA_pol_sigma-70_dom"/>
</dbReference>
<dbReference type="EMBL" id="JACGXA010000001">
    <property type="protein sequence ID" value="MBA8801777.1"/>
    <property type="molecule type" value="Genomic_DNA"/>
</dbReference>
<reference evidence="8 9" key="1">
    <citation type="submission" date="2020-07" db="EMBL/GenBank/DDBJ databases">
        <title>Sequencing the genomes of 1000 actinobacteria strains.</title>
        <authorList>
            <person name="Klenk H.-P."/>
        </authorList>
    </citation>
    <scope>NUCLEOTIDE SEQUENCE [LARGE SCALE GENOMIC DNA]</scope>
    <source>
        <strain evidence="8 9">DSM 21349</strain>
    </source>
</reference>
<dbReference type="InterPro" id="IPR007627">
    <property type="entry name" value="RNA_pol_sigma70_r2"/>
</dbReference>
<keyword evidence="9" id="KW-1185">Reference proteome</keyword>
<dbReference type="PANTHER" id="PTHR43133:SF50">
    <property type="entry name" value="ECF RNA POLYMERASE SIGMA FACTOR SIGM"/>
    <property type="match status" value="1"/>
</dbReference>
<dbReference type="SUPFAM" id="SSF88659">
    <property type="entry name" value="Sigma3 and sigma4 domains of RNA polymerase sigma factors"/>
    <property type="match status" value="1"/>
</dbReference>
<evidence type="ECO:0000256" key="4">
    <source>
        <dbReference type="ARBA" id="ARBA00023125"/>
    </source>
</evidence>
<name>A0A7W3P7U2_9ACTN</name>
<dbReference type="InterPro" id="IPR039425">
    <property type="entry name" value="RNA_pol_sigma-70-like"/>
</dbReference>
<proteinExistence type="inferred from homology"/>
<dbReference type="GO" id="GO:0016987">
    <property type="term" value="F:sigma factor activity"/>
    <property type="evidence" value="ECO:0007669"/>
    <property type="project" value="UniProtKB-KW"/>
</dbReference>
<dbReference type="InterPro" id="IPR014325">
    <property type="entry name" value="RNA_pol_sigma-E_actinobac"/>
</dbReference>
<dbReference type="Gene3D" id="1.10.1740.10">
    <property type="match status" value="1"/>
</dbReference>
<evidence type="ECO:0000256" key="3">
    <source>
        <dbReference type="ARBA" id="ARBA00023082"/>
    </source>
</evidence>
<dbReference type="Pfam" id="PF08281">
    <property type="entry name" value="Sigma70_r4_2"/>
    <property type="match status" value="1"/>
</dbReference>
<feature type="domain" description="RNA polymerase sigma factor 70 region 4 type 2" evidence="7">
    <location>
        <begin position="105"/>
        <end position="147"/>
    </location>
</feature>
<dbReference type="NCBIfam" id="TIGR02937">
    <property type="entry name" value="sigma70-ECF"/>
    <property type="match status" value="1"/>
</dbReference>
<keyword evidence="2" id="KW-0805">Transcription regulation</keyword>
<evidence type="ECO:0000313" key="8">
    <source>
        <dbReference type="EMBL" id="MBA8801777.1"/>
    </source>
</evidence>
<comment type="caution">
    <text evidence="8">The sequence shown here is derived from an EMBL/GenBank/DDBJ whole genome shotgun (WGS) entry which is preliminary data.</text>
</comment>
<organism evidence="8 9">
    <name type="scientific">Nocardioides ginsengisegetis</name>
    <dbReference type="NCBI Taxonomy" id="661491"/>
    <lineage>
        <taxon>Bacteria</taxon>
        <taxon>Bacillati</taxon>
        <taxon>Actinomycetota</taxon>
        <taxon>Actinomycetes</taxon>
        <taxon>Propionibacteriales</taxon>
        <taxon>Nocardioidaceae</taxon>
        <taxon>Nocardioides</taxon>
    </lineage>
</organism>
<dbReference type="NCBIfam" id="TIGR02983">
    <property type="entry name" value="SigE-fam_strep"/>
    <property type="match status" value="1"/>
</dbReference>
<comment type="similarity">
    <text evidence="1">Belongs to the sigma-70 factor family. ECF subfamily.</text>
</comment>
<dbReference type="AlphaFoldDB" id="A0A7W3P7U2"/>
<dbReference type="InterPro" id="IPR013324">
    <property type="entry name" value="RNA_pol_sigma_r3/r4-like"/>
</dbReference>
<dbReference type="Proteomes" id="UP000580910">
    <property type="component" value="Unassembled WGS sequence"/>
</dbReference>
<evidence type="ECO:0000256" key="1">
    <source>
        <dbReference type="ARBA" id="ARBA00010641"/>
    </source>
</evidence>
<evidence type="ECO:0000256" key="2">
    <source>
        <dbReference type="ARBA" id="ARBA00023015"/>
    </source>
</evidence>
<evidence type="ECO:0000256" key="5">
    <source>
        <dbReference type="ARBA" id="ARBA00023163"/>
    </source>
</evidence>
<dbReference type="SUPFAM" id="SSF88946">
    <property type="entry name" value="Sigma2 domain of RNA polymerase sigma factors"/>
    <property type="match status" value="1"/>
</dbReference>
<protein>
    <submittedName>
        <fullName evidence="8">RNA polymerase sigma-70 factor (Sigma-E family)</fullName>
    </submittedName>
</protein>
<feature type="domain" description="RNA polymerase sigma-70 region 2" evidence="6">
    <location>
        <begin position="13"/>
        <end position="79"/>
    </location>
</feature>
<dbReference type="PANTHER" id="PTHR43133">
    <property type="entry name" value="RNA POLYMERASE ECF-TYPE SIGMA FACTO"/>
    <property type="match status" value="1"/>
</dbReference>
<dbReference type="InterPro" id="IPR013249">
    <property type="entry name" value="RNA_pol_sigma70_r4_t2"/>
</dbReference>
<keyword evidence="3" id="KW-0731">Sigma factor</keyword>
<evidence type="ECO:0000259" key="6">
    <source>
        <dbReference type="Pfam" id="PF04542"/>
    </source>
</evidence>
<keyword evidence="5" id="KW-0804">Transcription</keyword>
<gene>
    <name evidence="8" type="ORF">FB382_000068</name>
</gene>
<evidence type="ECO:0000259" key="7">
    <source>
        <dbReference type="Pfam" id="PF08281"/>
    </source>
</evidence>
<dbReference type="GO" id="GO:0006352">
    <property type="term" value="P:DNA-templated transcription initiation"/>
    <property type="evidence" value="ECO:0007669"/>
    <property type="project" value="InterPro"/>
</dbReference>
<dbReference type="RefSeq" id="WP_182535796.1">
    <property type="nucleotide sequence ID" value="NZ_JACGXA010000001.1"/>
</dbReference>
<dbReference type="InterPro" id="IPR013325">
    <property type="entry name" value="RNA_pol_sigma_r2"/>
</dbReference>
<evidence type="ECO:0000313" key="9">
    <source>
        <dbReference type="Proteomes" id="UP000580910"/>
    </source>
</evidence>
<keyword evidence="4" id="KW-0238">DNA-binding</keyword>